<sequence length="255" mass="28098">MSQYSSHPLFEFEESQTAVINPPMRRRVDNFPELAVACWFGDVQRKRFAGQDPIYRIPFEHGDHEVHVVEHLGKRIAVFNPGVGAPAAATSLEDIIGLGARKIIGCGGAGIVKQGFDVGHIIVPTGAVRDEGTSHHYQPVDVAVVPHPLAVEAIDAELLEAGVPHDKGLTWTTDAIFRETPEKVARRREQGCISVEMEASAMFAVAMFRGAVYGQLLYAGDDVSAQTWDHRHWEKQTSVRERVLELALNAVCRLT</sequence>
<name>A0A6J7RRW7_9ZZZZ</name>
<accession>A0A6J7RRW7</accession>
<evidence type="ECO:0000313" key="2">
    <source>
        <dbReference type="EMBL" id="CAB5031631.1"/>
    </source>
</evidence>
<dbReference type="CDD" id="cd09007">
    <property type="entry name" value="NP-I_spr0068"/>
    <property type="match status" value="1"/>
</dbReference>
<dbReference type="GO" id="GO:0005829">
    <property type="term" value="C:cytosol"/>
    <property type="evidence" value="ECO:0007669"/>
    <property type="project" value="TreeGrafter"/>
</dbReference>
<gene>
    <name evidence="2" type="ORF">UFOPK4098_01609</name>
</gene>
<dbReference type="GO" id="GO:0004731">
    <property type="term" value="F:purine-nucleoside phosphorylase activity"/>
    <property type="evidence" value="ECO:0007669"/>
    <property type="project" value="TreeGrafter"/>
</dbReference>
<dbReference type="Gene3D" id="3.40.50.1580">
    <property type="entry name" value="Nucleoside phosphorylase domain"/>
    <property type="match status" value="1"/>
</dbReference>
<feature type="domain" description="Nucleoside phosphorylase" evidence="1">
    <location>
        <begin position="55"/>
        <end position="251"/>
    </location>
</feature>
<dbReference type="EMBL" id="CAFBPN010000158">
    <property type="protein sequence ID" value="CAB5031631.1"/>
    <property type="molecule type" value="Genomic_DNA"/>
</dbReference>
<dbReference type="SUPFAM" id="SSF53167">
    <property type="entry name" value="Purine and uridine phosphorylases"/>
    <property type="match status" value="1"/>
</dbReference>
<protein>
    <submittedName>
        <fullName evidence="2">Unannotated protein</fullName>
    </submittedName>
</protein>
<dbReference type="InterPro" id="IPR035994">
    <property type="entry name" value="Nucleoside_phosphorylase_sf"/>
</dbReference>
<proteinExistence type="predicted"/>
<evidence type="ECO:0000259" key="1">
    <source>
        <dbReference type="Pfam" id="PF01048"/>
    </source>
</evidence>
<dbReference type="AlphaFoldDB" id="A0A6J7RRW7"/>
<dbReference type="PANTHER" id="PTHR43691">
    <property type="entry name" value="URIDINE PHOSPHORYLASE"/>
    <property type="match status" value="1"/>
</dbReference>
<dbReference type="Pfam" id="PF01048">
    <property type="entry name" value="PNP_UDP_1"/>
    <property type="match status" value="1"/>
</dbReference>
<reference evidence="2" key="1">
    <citation type="submission" date="2020-05" db="EMBL/GenBank/DDBJ databases">
        <authorList>
            <person name="Chiriac C."/>
            <person name="Salcher M."/>
            <person name="Ghai R."/>
            <person name="Kavagutti S V."/>
        </authorList>
    </citation>
    <scope>NUCLEOTIDE SEQUENCE</scope>
</reference>
<dbReference type="GO" id="GO:0006152">
    <property type="term" value="P:purine nucleoside catabolic process"/>
    <property type="evidence" value="ECO:0007669"/>
    <property type="project" value="TreeGrafter"/>
</dbReference>
<dbReference type="PANTHER" id="PTHR43691:SF11">
    <property type="entry name" value="FI09636P-RELATED"/>
    <property type="match status" value="1"/>
</dbReference>
<dbReference type="InterPro" id="IPR000845">
    <property type="entry name" value="Nucleoside_phosphorylase_d"/>
</dbReference>
<organism evidence="2">
    <name type="scientific">freshwater metagenome</name>
    <dbReference type="NCBI Taxonomy" id="449393"/>
    <lineage>
        <taxon>unclassified sequences</taxon>
        <taxon>metagenomes</taxon>
        <taxon>ecological metagenomes</taxon>
    </lineage>
</organism>